<keyword evidence="3" id="KW-0560">Oxidoreductase</keyword>
<name>A0A8H6VGC3_9PEZI</name>
<keyword evidence="6" id="KW-1185">Reference proteome</keyword>
<feature type="region of interest" description="Disordered" evidence="4">
    <location>
        <begin position="16"/>
        <end position="35"/>
    </location>
</feature>
<dbReference type="OrthoDB" id="294295at2759"/>
<dbReference type="Proteomes" id="UP000660729">
    <property type="component" value="Unassembled WGS sequence"/>
</dbReference>
<organism evidence="5 6">
    <name type="scientific">Pseudocercospora fuligena</name>
    <dbReference type="NCBI Taxonomy" id="685502"/>
    <lineage>
        <taxon>Eukaryota</taxon>
        <taxon>Fungi</taxon>
        <taxon>Dikarya</taxon>
        <taxon>Ascomycota</taxon>
        <taxon>Pezizomycotina</taxon>
        <taxon>Dothideomycetes</taxon>
        <taxon>Dothideomycetidae</taxon>
        <taxon>Mycosphaerellales</taxon>
        <taxon>Mycosphaerellaceae</taxon>
        <taxon>Pseudocercospora</taxon>
    </lineage>
</organism>
<dbReference type="GO" id="GO:0016491">
    <property type="term" value="F:oxidoreductase activity"/>
    <property type="evidence" value="ECO:0007669"/>
    <property type="project" value="UniProtKB-KW"/>
</dbReference>
<accession>A0A8H6VGC3</accession>
<reference evidence="5" key="1">
    <citation type="submission" date="2020-04" db="EMBL/GenBank/DDBJ databases">
        <title>Draft genome resource of the tomato pathogen Pseudocercospora fuligena.</title>
        <authorList>
            <person name="Zaccaron A."/>
        </authorList>
    </citation>
    <scope>NUCLEOTIDE SEQUENCE</scope>
    <source>
        <strain evidence="5">PF001</strain>
    </source>
</reference>
<feature type="compositionally biased region" description="Low complexity" evidence="4">
    <location>
        <begin position="20"/>
        <end position="29"/>
    </location>
</feature>
<dbReference type="InterPro" id="IPR036291">
    <property type="entry name" value="NAD(P)-bd_dom_sf"/>
</dbReference>
<dbReference type="PANTHER" id="PTHR43477:SF1">
    <property type="entry name" value="DIHYDROANTICAPSIN 7-DEHYDROGENASE"/>
    <property type="match status" value="1"/>
</dbReference>
<gene>
    <name evidence="5" type="ORF">HII31_09132</name>
</gene>
<keyword evidence="2" id="KW-0521">NADP</keyword>
<dbReference type="InterPro" id="IPR057571">
    <property type="entry name" value="SDR_PhqE-like"/>
</dbReference>
<comment type="caution">
    <text evidence="5">The sequence shown here is derived from an EMBL/GenBank/DDBJ whole genome shotgun (WGS) entry which is preliminary data.</text>
</comment>
<dbReference type="SUPFAM" id="SSF51735">
    <property type="entry name" value="NAD(P)-binding Rossmann-fold domains"/>
    <property type="match status" value="1"/>
</dbReference>
<dbReference type="AlphaFoldDB" id="A0A8H6VGC3"/>
<dbReference type="Gene3D" id="3.40.50.720">
    <property type="entry name" value="NAD(P)-binding Rossmann-like Domain"/>
    <property type="match status" value="1"/>
</dbReference>
<evidence type="ECO:0000256" key="3">
    <source>
        <dbReference type="ARBA" id="ARBA00023002"/>
    </source>
</evidence>
<sequence length="296" mass="31415">MVDKYKSKSLEIVTVEEVQSSSPGSSTDSGNETDDTMVDQTKYLFKLRGKRILIIGGSSGIGYAVAEAAIEHGGDVVVSSSNPERVAEAVKSLKNAYPSAALGISGFACDISDETTLEANIVRLLQQVGALDHVVFTAGNRIPVVPLSEATPQAVHAEMTIRYVAPVILAKHCSAYLRSSFESSITLTAGVVTEKPIPGWSVVAGARQAILGLTRALAYDLRPVRTNAVVVGTLNTNTWSHFPKEAKDKAWQSYVSRTTTGRIAEASDVAEAYLYCMKDTNVTGSTVSSNGGVILT</sequence>
<protein>
    <submittedName>
        <fullName evidence="5">Short-chain dehydrogenase/reductase malC</fullName>
    </submittedName>
</protein>
<evidence type="ECO:0000256" key="4">
    <source>
        <dbReference type="SAM" id="MobiDB-lite"/>
    </source>
</evidence>
<dbReference type="InterPro" id="IPR002347">
    <property type="entry name" value="SDR_fam"/>
</dbReference>
<evidence type="ECO:0000256" key="2">
    <source>
        <dbReference type="ARBA" id="ARBA00022857"/>
    </source>
</evidence>
<dbReference type="Pfam" id="PF23441">
    <property type="entry name" value="SDR"/>
    <property type="match status" value="1"/>
</dbReference>
<evidence type="ECO:0000256" key="1">
    <source>
        <dbReference type="ARBA" id="ARBA00006484"/>
    </source>
</evidence>
<dbReference type="EMBL" id="JABCIY010000185">
    <property type="protein sequence ID" value="KAF7189492.1"/>
    <property type="molecule type" value="Genomic_DNA"/>
</dbReference>
<evidence type="ECO:0000313" key="5">
    <source>
        <dbReference type="EMBL" id="KAF7189492.1"/>
    </source>
</evidence>
<evidence type="ECO:0000313" key="6">
    <source>
        <dbReference type="Proteomes" id="UP000660729"/>
    </source>
</evidence>
<dbReference type="PANTHER" id="PTHR43477">
    <property type="entry name" value="DIHYDROANTICAPSIN 7-DEHYDROGENASE"/>
    <property type="match status" value="1"/>
</dbReference>
<proteinExistence type="inferred from homology"/>
<dbReference type="InterPro" id="IPR051122">
    <property type="entry name" value="SDR_DHRS6-like"/>
</dbReference>
<dbReference type="CDD" id="cd05233">
    <property type="entry name" value="SDR_c"/>
    <property type="match status" value="1"/>
</dbReference>
<dbReference type="PRINTS" id="PR00081">
    <property type="entry name" value="GDHRDH"/>
</dbReference>
<comment type="similarity">
    <text evidence="1">Belongs to the short-chain dehydrogenases/reductases (SDR) family.</text>
</comment>